<dbReference type="PANTHER" id="PTHR24032:SF39">
    <property type="entry name" value="EGF-LIKE DOMAIN-CONTAINING PROTEIN"/>
    <property type="match status" value="1"/>
</dbReference>
<dbReference type="AlphaFoldDB" id="A0AAN7U1C4"/>
<dbReference type="PROSITE" id="PS00022">
    <property type="entry name" value="EGF_1"/>
    <property type="match status" value="1"/>
</dbReference>
<dbReference type="PROSITE" id="PS01186">
    <property type="entry name" value="EGF_2"/>
    <property type="match status" value="1"/>
</dbReference>
<keyword evidence="2" id="KW-0472">Membrane</keyword>
<feature type="disulfide bond" evidence="1">
    <location>
        <begin position="834"/>
        <end position="843"/>
    </location>
</feature>
<feature type="chain" id="PRO_5042983365" description="EGF-like domain-containing protein" evidence="3">
    <location>
        <begin position="24"/>
        <end position="1141"/>
    </location>
</feature>
<keyword evidence="1" id="KW-1015">Disulfide bond</keyword>
<dbReference type="EMBL" id="JAVFKY010000006">
    <property type="protein sequence ID" value="KAK5575148.1"/>
    <property type="molecule type" value="Genomic_DNA"/>
</dbReference>
<accession>A0AAN7U1C4</accession>
<dbReference type="Pfam" id="PF24141">
    <property type="entry name" value="LRR_ComC"/>
    <property type="match status" value="1"/>
</dbReference>
<dbReference type="SMART" id="SM00181">
    <property type="entry name" value="EGF"/>
    <property type="match status" value="2"/>
</dbReference>
<dbReference type="Proteomes" id="UP001344447">
    <property type="component" value="Unassembled WGS sequence"/>
</dbReference>
<dbReference type="InterPro" id="IPR057015">
    <property type="entry name" value="B-sand_ComC_2nd"/>
</dbReference>
<gene>
    <name evidence="5" type="ORF">RB653_010404</name>
</gene>
<organism evidence="5 6">
    <name type="scientific">Dictyostelium firmibasis</name>
    <dbReference type="NCBI Taxonomy" id="79012"/>
    <lineage>
        <taxon>Eukaryota</taxon>
        <taxon>Amoebozoa</taxon>
        <taxon>Evosea</taxon>
        <taxon>Eumycetozoa</taxon>
        <taxon>Dictyostelia</taxon>
        <taxon>Dictyosteliales</taxon>
        <taxon>Dictyosteliaceae</taxon>
        <taxon>Dictyostelium</taxon>
    </lineage>
</organism>
<dbReference type="InterPro" id="IPR053331">
    <property type="entry name" value="EGF-like_comC"/>
</dbReference>
<dbReference type="InterPro" id="IPR000742">
    <property type="entry name" value="EGF"/>
</dbReference>
<evidence type="ECO:0000256" key="2">
    <source>
        <dbReference type="SAM" id="Phobius"/>
    </source>
</evidence>
<name>A0AAN7U1C4_9MYCE</name>
<keyword evidence="6" id="KW-1185">Reference proteome</keyword>
<dbReference type="Gene3D" id="3.80.10.10">
    <property type="entry name" value="Ribonuclease Inhibitor"/>
    <property type="match status" value="1"/>
</dbReference>
<keyword evidence="1" id="KW-0245">EGF-like domain</keyword>
<dbReference type="InterPro" id="IPR032675">
    <property type="entry name" value="LRR_dom_sf"/>
</dbReference>
<evidence type="ECO:0000256" key="3">
    <source>
        <dbReference type="SAM" id="SignalP"/>
    </source>
</evidence>
<feature type="disulfide bond" evidence="1">
    <location>
        <begin position="816"/>
        <end position="826"/>
    </location>
</feature>
<proteinExistence type="predicted"/>
<comment type="caution">
    <text evidence="1">Lacks conserved residue(s) required for the propagation of feature annotation.</text>
</comment>
<keyword evidence="2" id="KW-0812">Transmembrane</keyword>
<dbReference type="Pfam" id="PF24143">
    <property type="entry name" value="Beta-sand_ComC_2nd"/>
    <property type="match status" value="1"/>
</dbReference>
<feature type="signal peptide" evidence="3">
    <location>
        <begin position="1"/>
        <end position="23"/>
    </location>
</feature>
<keyword evidence="2" id="KW-1133">Transmembrane helix</keyword>
<feature type="domain" description="EGF-like" evidence="4">
    <location>
        <begin position="812"/>
        <end position="844"/>
    </location>
</feature>
<dbReference type="InterPro" id="IPR054484">
    <property type="entry name" value="ComC_SSD"/>
</dbReference>
<dbReference type="PROSITE" id="PS50026">
    <property type="entry name" value="EGF_3"/>
    <property type="match status" value="1"/>
</dbReference>
<reference evidence="5 6" key="1">
    <citation type="submission" date="2023-11" db="EMBL/GenBank/DDBJ databases">
        <title>Dfirmibasis_genome.</title>
        <authorList>
            <person name="Edelbroek B."/>
            <person name="Kjellin J."/>
            <person name="Jerlstrom-Hultqvist J."/>
            <person name="Soderbom F."/>
        </authorList>
    </citation>
    <scope>NUCLEOTIDE SEQUENCE [LARGE SCALE GENOMIC DNA]</scope>
    <source>
        <strain evidence="5 6">TNS-C-14</strain>
    </source>
</reference>
<feature type="transmembrane region" description="Helical" evidence="2">
    <location>
        <begin position="1099"/>
        <end position="1121"/>
    </location>
</feature>
<evidence type="ECO:0000313" key="6">
    <source>
        <dbReference type="Proteomes" id="UP001344447"/>
    </source>
</evidence>
<dbReference type="Gene3D" id="2.60.120.260">
    <property type="entry name" value="Galactose-binding domain-like"/>
    <property type="match status" value="1"/>
</dbReference>
<comment type="caution">
    <text evidence="5">The sequence shown here is derived from an EMBL/GenBank/DDBJ whole genome shotgun (WGS) entry which is preliminary data.</text>
</comment>
<protein>
    <recommendedName>
        <fullName evidence="4">EGF-like domain-containing protein</fullName>
    </recommendedName>
</protein>
<dbReference type="Pfam" id="PF22933">
    <property type="entry name" value="ComC_SSD"/>
    <property type="match status" value="1"/>
</dbReference>
<dbReference type="PANTHER" id="PTHR24032">
    <property type="entry name" value="EGF-LIKE DOMAIN-CONTAINING PROTEIN-RELATED-RELATED"/>
    <property type="match status" value="1"/>
</dbReference>
<evidence type="ECO:0000256" key="1">
    <source>
        <dbReference type="PROSITE-ProRule" id="PRU00076"/>
    </source>
</evidence>
<sequence>MKNHKNIQIYFILLFSIICSVNSIDLVPEEVPFLKNIVQKSNYSALNVPNIETIICGNSIQGSGCDSNGNLVSLYFMSSTIQAFTWSDFAGFTKLYSLFITGVSVDQTFIYNPMPSIGYLTIHTNTILEIDKILPKYDYLSFNIGGVDNTNLTIKASYLKNVSSFGMNGKFCDIEIDGNQSDSKLASLSIKPLNIPDLSVFPILGTLTLILDNGFNQSSFKNIQYFNNIGYIGIGLVSSSLYNFPIEFSYINNPKWSTIYFSQGEWNSPSDYIDLSNNNQTYVSFNLQNAGKKFNINGNFPFSKLPTGTCRDFSVNNGNFSNLPNMVLFERTQVLSLKNSGIGGNLPSVNDTLQKSRFTQQVSLSGNKLTGVIDESWCSIILDVSNNQLSGPLPDCFYCYLQDPTYRNRLIGNNFSNYNTSATCTEEQISIYKIFIINSKAVLIGKNIGTSLTNIVTYPEIQFVTNNLNDSFTGNVITNSNSYDIIQVRLLVPGINFTLSVSGNPPQIDEIVQNNATFIIQGQYYSYDKSVINVTIGDNQCIIKSNTFYEIICDIDYPVVDYGNTSVLVIVDDKNSTFYIDLKYTPVKCNSTCLNGICNDRLGICNCSNGWTSDDCSIPKHEVTSSTKVSHGSGGEIILIGWFGNIHTGLQVLFDGVNSQITFINSSSISTKIGGGFGLVNTTVLQNNIIWNGLIDPYIQPLNGYCNYTTKLCTCDIKWTTVNFEVCTIPYHYVSSSSKVPSTTGGNITLSGWFGDVHEYLQLSIDNEYTAVQSIDNETITITIPPGIGSKNIQIIQNNITWTGLIYPYSESTIKCLNNCSGNGVCKSNGECKCNENYIGPDCKTKDVGSTLPPTDTHVNPDGSTSISNEDTIYLIYIDSISEMDFYNNQVPNTLVNLKNGWKINNTTNSATGVGSSITTFYQNINNATVTMTIENIESNNGKEFTFAGNQFTVSKDGFKLSLSVSNWNYKSNLNTLQIQMSSDVSLNEGSKINECIDSDSQSTNIETSSNSNDLQNVNYLKISKNGKTLYGRFQDKILSDGRPTTTITKVISKDDKKVVISLDLPHCNQCLLDPDFSVIINPDFKSSDSCGKENKKPWLIPVAVTVPVVGCALAVSAFMLTKKIRSNNKFLNKFGGKNQK</sequence>
<evidence type="ECO:0000313" key="5">
    <source>
        <dbReference type="EMBL" id="KAK5575148.1"/>
    </source>
</evidence>
<evidence type="ECO:0000259" key="4">
    <source>
        <dbReference type="PROSITE" id="PS50026"/>
    </source>
</evidence>
<dbReference type="InterPro" id="IPR057013">
    <property type="entry name" value="LRR_ComC"/>
</dbReference>
<keyword evidence="3" id="KW-0732">Signal</keyword>